<dbReference type="PANTHER" id="PTHR22996:SF4">
    <property type="entry name" value="E3 UBIQUITIN-PROTEIN LIGASE LUL4-RELATED"/>
    <property type="match status" value="1"/>
</dbReference>
<name>A0A426YBA3_ENSVE</name>
<dbReference type="InterPro" id="IPR013083">
    <property type="entry name" value="Znf_RING/FYVE/PHD"/>
</dbReference>
<dbReference type="InterPro" id="IPR058981">
    <property type="entry name" value="MGRN1/RNF157-like_N"/>
</dbReference>
<feature type="compositionally biased region" description="Pro residues" evidence="8">
    <location>
        <begin position="40"/>
        <end position="56"/>
    </location>
</feature>
<evidence type="ECO:0000256" key="6">
    <source>
        <dbReference type="ARBA" id="ARBA00022786"/>
    </source>
</evidence>
<reference evidence="10 11" key="1">
    <citation type="journal article" date="2014" name="Agronomy (Basel)">
        <title>A Draft Genome Sequence for Ensete ventricosum, the Drought-Tolerant Tree Against Hunger.</title>
        <authorList>
            <person name="Harrison J."/>
            <person name="Moore K.A."/>
            <person name="Paszkiewicz K."/>
            <person name="Jones T."/>
            <person name="Grant M."/>
            <person name="Ambacheew D."/>
            <person name="Muzemil S."/>
            <person name="Studholme D.J."/>
        </authorList>
    </citation>
    <scope>NUCLEOTIDE SEQUENCE [LARGE SCALE GENOMIC DNA]</scope>
</reference>
<dbReference type="EC" id="2.3.2.27" evidence="2"/>
<comment type="caution">
    <text evidence="10">The sequence shown here is derived from an EMBL/GenBank/DDBJ whole genome shotgun (WGS) entry which is preliminary data.</text>
</comment>
<dbReference type="Proteomes" id="UP000287651">
    <property type="component" value="Unassembled WGS sequence"/>
</dbReference>
<organism evidence="10 11">
    <name type="scientific">Ensete ventricosum</name>
    <name type="common">Abyssinian banana</name>
    <name type="synonym">Musa ensete</name>
    <dbReference type="NCBI Taxonomy" id="4639"/>
    <lineage>
        <taxon>Eukaryota</taxon>
        <taxon>Viridiplantae</taxon>
        <taxon>Streptophyta</taxon>
        <taxon>Embryophyta</taxon>
        <taxon>Tracheophyta</taxon>
        <taxon>Spermatophyta</taxon>
        <taxon>Magnoliopsida</taxon>
        <taxon>Liliopsida</taxon>
        <taxon>Zingiberales</taxon>
        <taxon>Musaceae</taxon>
        <taxon>Ensete</taxon>
    </lineage>
</organism>
<feature type="compositionally biased region" description="Low complexity" evidence="8">
    <location>
        <begin position="30"/>
        <end position="39"/>
    </location>
</feature>
<keyword evidence="6" id="KW-0833">Ubl conjugation pathway</keyword>
<evidence type="ECO:0000256" key="3">
    <source>
        <dbReference type="ARBA" id="ARBA00022679"/>
    </source>
</evidence>
<feature type="region of interest" description="Disordered" evidence="8">
    <location>
        <begin position="95"/>
        <end position="118"/>
    </location>
</feature>
<comment type="catalytic activity">
    <reaction evidence="1">
        <text>S-ubiquitinyl-[E2 ubiquitin-conjugating enzyme]-L-cysteine + [acceptor protein]-L-lysine = [E2 ubiquitin-conjugating enzyme]-L-cysteine + N(6)-ubiquitinyl-[acceptor protein]-L-lysine.</text>
        <dbReference type="EC" id="2.3.2.27"/>
    </reaction>
</comment>
<dbReference type="AlphaFoldDB" id="A0A426YBA3"/>
<evidence type="ECO:0000256" key="1">
    <source>
        <dbReference type="ARBA" id="ARBA00000900"/>
    </source>
</evidence>
<dbReference type="PANTHER" id="PTHR22996">
    <property type="entry name" value="MAHOGUNIN"/>
    <property type="match status" value="1"/>
</dbReference>
<keyword evidence="4" id="KW-0479">Metal-binding</keyword>
<evidence type="ECO:0000256" key="2">
    <source>
        <dbReference type="ARBA" id="ARBA00012483"/>
    </source>
</evidence>
<dbReference type="Gene3D" id="3.30.40.10">
    <property type="entry name" value="Zinc/RING finger domain, C3HC4 (zinc finger)"/>
    <property type="match status" value="1"/>
</dbReference>
<keyword evidence="5" id="KW-0863">Zinc-finger</keyword>
<evidence type="ECO:0000313" key="11">
    <source>
        <dbReference type="Proteomes" id="UP000287651"/>
    </source>
</evidence>
<dbReference type="InterPro" id="IPR045194">
    <property type="entry name" value="MGRN1/RNF157-like"/>
</dbReference>
<evidence type="ECO:0000256" key="5">
    <source>
        <dbReference type="ARBA" id="ARBA00022771"/>
    </source>
</evidence>
<proteinExistence type="predicted"/>
<dbReference type="GO" id="GO:0016567">
    <property type="term" value="P:protein ubiquitination"/>
    <property type="evidence" value="ECO:0007669"/>
    <property type="project" value="TreeGrafter"/>
</dbReference>
<evidence type="ECO:0000313" key="10">
    <source>
        <dbReference type="EMBL" id="RRT49032.1"/>
    </source>
</evidence>
<evidence type="ECO:0000259" key="9">
    <source>
        <dbReference type="Pfam" id="PF26192"/>
    </source>
</evidence>
<evidence type="ECO:0000256" key="4">
    <source>
        <dbReference type="ARBA" id="ARBA00022723"/>
    </source>
</evidence>
<dbReference type="Pfam" id="PF26192">
    <property type="entry name" value="RNF157-like_N"/>
    <property type="match status" value="1"/>
</dbReference>
<accession>A0A426YBA3</accession>
<gene>
    <name evidence="10" type="ORF">B296_00052670</name>
</gene>
<protein>
    <recommendedName>
        <fullName evidence="2">RING-type E3 ubiquitin transferase</fullName>
        <ecNumber evidence="2">2.3.2.27</ecNumber>
    </recommendedName>
</protein>
<dbReference type="GO" id="GO:0008270">
    <property type="term" value="F:zinc ion binding"/>
    <property type="evidence" value="ECO:0007669"/>
    <property type="project" value="UniProtKB-KW"/>
</dbReference>
<evidence type="ECO:0000256" key="8">
    <source>
        <dbReference type="SAM" id="MobiDB-lite"/>
    </source>
</evidence>
<keyword evidence="3" id="KW-0808">Transferase</keyword>
<feature type="domain" description="MGRN1/RNF157-like N-terminal" evidence="9">
    <location>
        <begin position="138"/>
        <end position="193"/>
    </location>
</feature>
<feature type="region of interest" description="Disordered" evidence="8">
    <location>
        <begin position="1"/>
        <end position="80"/>
    </location>
</feature>
<evidence type="ECO:0000256" key="7">
    <source>
        <dbReference type="ARBA" id="ARBA00022833"/>
    </source>
</evidence>
<dbReference type="EMBL" id="AMZH03013581">
    <property type="protein sequence ID" value="RRT49032.1"/>
    <property type="molecule type" value="Genomic_DNA"/>
</dbReference>
<sequence length="225" mass="24917">MGQSSSNSRRNDYHRQNPSFPYSSPPPGPNQSATSSSHLPLPPLLPPPSQPPPPPRSNYSTPYPMPSPPSPTTSYYHQSSTWTCRPPYPQHYGPGRSGGWWTTPPPPPPINSPGMAGQPPALPPPPFVEQTKTVKNDVNVHKDSIRLVPDEQNLDHHLVSFTFDAMVDGRYLILIAIFFITDCLCHFQCMCGECAKALRLQSNKCPICRQPVEQLMEIKVDTADP</sequence>
<keyword evidence="7" id="KW-0862">Zinc</keyword>
<dbReference type="GO" id="GO:0061630">
    <property type="term" value="F:ubiquitin protein ligase activity"/>
    <property type="evidence" value="ECO:0007669"/>
    <property type="project" value="UniProtKB-EC"/>
</dbReference>